<dbReference type="InterPro" id="IPR019734">
    <property type="entry name" value="TPR_rpt"/>
</dbReference>
<dbReference type="Pfam" id="PF13181">
    <property type="entry name" value="TPR_8"/>
    <property type="match status" value="1"/>
</dbReference>
<comment type="caution">
    <text evidence="8">The sequence shown here is derived from an EMBL/GenBank/DDBJ whole genome shotgun (WGS) entry which is preliminary data.</text>
</comment>
<dbReference type="EMBL" id="PCSD01000119">
    <property type="protein sequence ID" value="PIP33323.1"/>
    <property type="molecule type" value="Genomic_DNA"/>
</dbReference>
<feature type="transmembrane region" description="Helical" evidence="6">
    <location>
        <begin position="214"/>
        <end position="235"/>
    </location>
</feature>
<dbReference type="Pfam" id="PF04932">
    <property type="entry name" value="Wzy_C"/>
    <property type="match status" value="1"/>
</dbReference>
<dbReference type="GO" id="GO:0016020">
    <property type="term" value="C:membrane"/>
    <property type="evidence" value="ECO:0007669"/>
    <property type="project" value="UniProtKB-SubCell"/>
</dbReference>
<dbReference type="SUPFAM" id="SSF48452">
    <property type="entry name" value="TPR-like"/>
    <property type="match status" value="2"/>
</dbReference>
<feature type="transmembrane region" description="Helical" evidence="6">
    <location>
        <begin position="108"/>
        <end position="130"/>
    </location>
</feature>
<feature type="transmembrane region" description="Helical" evidence="6">
    <location>
        <begin position="267"/>
        <end position="288"/>
    </location>
</feature>
<keyword evidence="5" id="KW-0802">TPR repeat</keyword>
<dbReference type="InterPro" id="IPR007016">
    <property type="entry name" value="O-antigen_ligase-rel_domated"/>
</dbReference>
<evidence type="ECO:0000256" key="4">
    <source>
        <dbReference type="ARBA" id="ARBA00023136"/>
    </source>
</evidence>
<evidence type="ECO:0000256" key="3">
    <source>
        <dbReference type="ARBA" id="ARBA00022989"/>
    </source>
</evidence>
<feature type="transmembrane region" description="Helical" evidence="6">
    <location>
        <begin position="142"/>
        <end position="160"/>
    </location>
</feature>
<evidence type="ECO:0000256" key="1">
    <source>
        <dbReference type="ARBA" id="ARBA00004141"/>
    </source>
</evidence>
<sequence length="822" mass="90191">MAGDENKSADRPSIVPSGFDKIISAIIFLVFFLCPVFFTGQTAQGIGFEKMIFFYFLVLVGVVAWVIKGGISGELNLKRTPLDWPILLTVALFTTSTIMSINGKDSLFGTYGSSAKSLAALVVFVLFYYLVVNNINAARIKLVFWGLVASALLIIPYSLLQLLDIYILPFNFSQAPNFNPIGSFSSLAAYILMILPILVIGATQVREMYPKAKASFVLGLKILAGAVLASGFFVLAIINGFVFWPAAIISMVVLLMFFLSKIIKITAANLFVGVVGVFIAVMFLFVLGNFNFLNNQRLPAEIGITRSASWQIAKESLKKDPIFGSGPATFYYSFTKYKNQDYNNSPLWSWRFDSATGMFFEALATVGAAGTLALAVVLLVVLSLSFLAILKVREKDMQPLALAFFSSFLAALILAIFYPFNNVLILVAAILTILAAAVSVNLYPEKFSDLKLSFRASPKFALALAAIIVCLSAGIVVLFTMGFKLYLADVYARQALAAENIEGNIAKLNQAITLAPYQDAYYIALANQYMSLVNKEATSENPDQVKIQENLSRAIENGKKSVELSPQKAGNNESLGLIFENASFYTRGALEWAETYYQQVMQIDPANPVPYLRLALINMARSNAETDEEEKKFYIDEAIKKYDEALAKKADLGNAYYGKAVANERKNDYDAAIEDMKKALLVAQDSIDYRFELGRMLFNRGATKPNISQEATREITVKEFDGANAEGEGENATGSDAAVSVQKSEPVVAGGGRNDDINLAEQLFLGILQASPNHANALYSLAVIYQKVNELDKAKLAVSRLLEVVPEENVKEIIKQQFPGMY</sequence>
<dbReference type="PANTHER" id="PTHR37422:SF13">
    <property type="entry name" value="LIPOPOLYSACCHARIDE BIOSYNTHESIS PROTEIN PA4999-RELATED"/>
    <property type="match status" value="1"/>
</dbReference>
<dbReference type="SMART" id="SM00028">
    <property type="entry name" value="TPR"/>
    <property type="match status" value="3"/>
</dbReference>
<name>A0A2G9ZJG2_9BACT</name>
<feature type="repeat" description="TPR" evidence="5">
    <location>
        <begin position="775"/>
        <end position="808"/>
    </location>
</feature>
<reference evidence="8 9" key="1">
    <citation type="submission" date="2017-09" db="EMBL/GenBank/DDBJ databases">
        <title>Depth-based differentiation of microbial function through sediment-hosted aquifers and enrichment of novel symbionts in the deep terrestrial subsurface.</title>
        <authorList>
            <person name="Probst A.J."/>
            <person name="Ladd B."/>
            <person name="Jarett J.K."/>
            <person name="Geller-Mcgrath D.E."/>
            <person name="Sieber C.M."/>
            <person name="Emerson J.B."/>
            <person name="Anantharaman K."/>
            <person name="Thomas B.C."/>
            <person name="Malmstrom R."/>
            <person name="Stieglmeier M."/>
            <person name="Klingl A."/>
            <person name="Woyke T."/>
            <person name="Ryan C.M."/>
            <person name="Banfield J.F."/>
        </authorList>
    </citation>
    <scope>NUCLEOTIDE SEQUENCE [LARGE SCALE GENOMIC DNA]</scope>
    <source>
        <strain evidence="8">CG23_combo_of_CG06-09_8_20_14_all_49_15</strain>
    </source>
</reference>
<keyword evidence="3 6" id="KW-1133">Transmembrane helix</keyword>
<gene>
    <name evidence="8" type="ORF">COX22_04970</name>
</gene>
<feature type="transmembrane region" description="Helical" evidence="6">
    <location>
        <begin position="83"/>
        <end position="102"/>
    </location>
</feature>
<feature type="transmembrane region" description="Helical" evidence="6">
    <location>
        <begin position="424"/>
        <end position="443"/>
    </location>
</feature>
<protein>
    <recommendedName>
        <fullName evidence="7">O-antigen ligase-related domain-containing protein</fullName>
    </recommendedName>
</protein>
<feature type="transmembrane region" description="Helical" evidence="6">
    <location>
        <begin position="180"/>
        <end position="202"/>
    </location>
</feature>
<evidence type="ECO:0000259" key="7">
    <source>
        <dbReference type="Pfam" id="PF04932"/>
    </source>
</evidence>
<feature type="transmembrane region" description="Helical" evidence="6">
    <location>
        <begin position="400"/>
        <end position="418"/>
    </location>
</feature>
<feature type="domain" description="O-antigen ligase-related" evidence="7">
    <location>
        <begin position="247"/>
        <end position="374"/>
    </location>
</feature>
<dbReference type="Proteomes" id="UP000230729">
    <property type="component" value="Unassembled WGS sequence"/>
</dbReference>
<comment type="subcellular location">
    <subcellularLocation>
        <location evidence="1">Membrane</location>
        <topology evidence="1">Multi-pass membrane protein</topology>
    </subcellularLocation>
</comment>
<evidence type="ECO:0000313" key="9">
    <source>
        <dbReference type="Proteomes" id="UP000230729"/>
    </source>
</evidence>
<dbReference type="PROSITE" id="PS50005">
    <property type="entry name" value="TPR"/>
    <property type="match status" value="1"/>
</dbReference>
<feature type="transmembrane region" description="Helical" evidence="6">
    <location>
        <begin position="241"/>
        <end position="260"/>
    </location>
</feature>
<keyword evidence="2 6" id="KW-0812">Transmembrane</keyword>
<dbReference type="PANTHER" id="PTHR37422">
    <property type="entry name" value="TEICHURONIC ACID BIOSYNTHESIS PROTEIN TUAE"/>
    <property type="match status" value="1"/>
</dbReference>
<dbReference type="Gene3D" id="1.25.40.10">
    <property type="entry name" value="Tetratricopeptide repeat domain"/>
    <property type="match status" value="3"/>
</dbReference>
<dbReference type="AlphaFoldDB" id="A0A2G9ZJG2"/>
<feature type="transmembrane region" description="Helical" evidence="6">
    <location>
        <begin position="52"/>
        <end position="71"/>
    </location>
</feature>
<evidence type="ECO:0000256" key="6">
    <source>
        <dbReference type="SAM" id="Phobius"/>
    </source>
</evidence>
<accession>A0A2G9ZJG2</accession>
<proteinExistence type="predicted"/>
<keyword evidence="4 6" id="KW-0472">Membrane</keyword>
<feature type="transmembrane region" description="Helical" evidence="6">
    <location>
        <begin position="464"/>
        <end position="487"/>
    </location>
</feature>
<dbReference type="InterPro" id="IPR011990">
    <property type="entry name" value="TPR-like_helical_dom_sf"/>
</dbReference>
<evidence type="ECO:0000313" key="8">
    <source>
        <dbReference type="EMBL" id="PIP33323.1"/>
    </source>
</evidence>
<feature type="transmembrane region" description="Helical" evidence="6">
    <location>
        <begin position="21"/>
        <end position="40"/>
    </location>
</feature>
<evidence type="ECO:0000256" key="5">
    <source>
        <dbReference type="PROSITE-ProRule" id="PRU00339"/>
    </source>
</evidence>
<feature type="transmembrane region" description="Helical" evidence="6">
    <location>
        <begin position="362"/>
        <end position="388"/>
    </location>
</feature>
<organism evidence="8 9">
    <name type="scientific">Candidatus Falkowbacteria bacterium CG23_combo_of_CG06-09_8_20_14_all_49_15</name>
    <dbReference type="NCBI Taxonomy" id="1974572"/>
    <lineage>
        <taxon>Bacteria</taxon>
        <taxon>Candidatus Falkowiibacteriota</taxon>
    </lineage>
</organism>
<evidence type="ECO:0000256" key="2">
    <source>
        <dbReference type="ARBA" id="ARBA00022692"/>
    </source>
</evidence>
<dbReference type="InterPro" id="IPR051533">
    <property type="entry name" value="WaaL-like"/>
</dbReference>